<dbReference type="PROSITE" id="PS51736">
    <property type="entry name" value="RECOMBINASES_3"/>
    <property type="match status" value="1"/>
</dbReference>
<keyword evidence="1" id="KW-0238">DNA-binding</keyword>
<dbReference type="Proteomes" id="UP000198510">
    <property type="component" value="Unassembled WGS sequence"/>
</dbReference>
<dbReference type="PANTHER" id="PTHR30461:SF2">
    <property type="entry name" value="SERINE RECOMBINASE PINE-RELATED"/>
    <property type="match status" value="1"/>
</dbReference>
<dbReference type="PANTHER" id="PTHR30461">
    <property type="entry name" value="DNA-INVERTASE FROM LAMBDOID PROPHAGE"/>
    <property type="match status" value="1"/>
</dbReference>
<dbReference type="SUPFAM" id="SSF53041">
    <property type="entry name" value="Resolvase-like"/>
    <property type="match status" value="1"/>
</dbReference>
<evidence type="ECO:0000313" key="4">
    <source>
        <dbReference type="EMBL" id="SDM75932.1"/>
    </source>
</evidence>
<dbReference type="CDD" id="cd03768">
    <property type="entry name" value="SR_ResInv"/>
    <property type="match status" value="1"/>
</dbReference>
<evidence type="ECO:0000259" key="3">
    <source>
        <dbReference type="PROSITE" id="PS51736"/>
    </source>
</evidence>
<protein>
    <submittedName>
        <fullName evidence="4">Resolvase, N terminal domain</fullName>
    </submittedName>
</protein>
<evidence type="ECO:0000313" key="5">
    <source>
        <dbReference type="Proteomes" id="UP000198510"/>
    </source>
</evidence>
<reference evidence="4 5" key="1">
    <citation type="submission" date="2016-10" db="EMBL/GenBank/DDBJ databases">
        <authorList>
            <person name="de Groot N.N."/>
        </authorList>
    </citation>
    <scope>NUCLEOTIDE SEQUENCE [LARGE SCALE GENOMIC DNA]</scope>
    <source>
        <strain evidence="4 5">DSM 25186</strain>
    </source>
</reference>
<gene>
    <name evidence="4" type="ORF">SAMN05421823_12413</name>
</gene>
<dbReference type="InterPro" id="IPR036162">
    <property type="entry name" value="Resolvase-like_N_sf"/>
</dbReference>
<accession>A0A1G9VUI4</accession>
<dbReference type="SMART" id="SM00857">
    <property type="entry name" value="Resolvase"/>
    <property type="match status" value="1"/>
</dbReference>
<dbReference type="AlphaFoldDB" id="A0A1G9VUI4"/>
<feature type="domain" description="Resolvase/invertase-type recombinase catalytic" evidence="3">
    <location>
        <begin position="23"/>
        <end position="158"/>
    </location>
</feature>
<evidence type="ECO:0000256" key="1">
    <source>
        <dbReference type="ARBA" id="ARBA00023125"/>
    </source>
</evidence>
<keyword evidence="5" id="KW-1185">Reference proteome</keyword>
<dbReference type="Gene3D" id="3.40.50.1390">
    <property type="entry name" value="Resolvase, N-terminal catalytic domain"/>
    <property type="match status" value="1"/>
</dbReference>
<dbReference type="InterPro" id="IPR050639">
    <property type="entry name" value="SSR_resolvase"/>
</dbReference>
<proteinExistence type="predicted"/>
<sequence length="251" mass="28243">MKQLLVYLLPSPTFAKDSSVMPHYIAYYRVSTEGQGRSGLGLSAQRQAVRHFLKAGDELIEEFTEVESGKRDDRRQLEAAIRRVRERSATLLIAKLDRLSRSAGFIFRLRDAGVPFVCADLPEANTLTIGIFAALAQHERELIGQRTCAALMALKEKGVPLGSPQNLTEEAILKGQQIRQENARQHLANRQAAALIAMYRPQGLTFRQIAAQLNELGYRSRRGQCFGPATVYRLWQRHQEEAKRRDGNDVA</sequence>
<dbReference type="GO" id="GO:0000150">
    <property type="term" value="F:DNA strand exchange activity"/>
    <property type="evidence" value="ECO:0007669"/>
    <property type="project" value="InterPro"/>
</dbReference>
<dbReference type="InterPro" id="IPR006119">
    <property type="entry name" value="Resolv_N"/>
</dbReference>
<name>A0A1G9VUI4_9BACT</name>
<evidence type="ECO:0000256" key="2">
    <source>
        <dbReference type="ARBA" id="ARBA00023172"/>
    </source>
</evidence>
<dbReference type="EMBL" id="FNFO01000024">
    <property type="protein sequence ID" value="SDM75932.1"/>
    <property type="molecule type" value="Genomic_DNA"/>
</dbReference>
<dbReference type="STRING" id="1075417.SAMN05421823_12413"/>
<dbReference type="Pfam" id="PF00239">
    <property type="entry name" value="Resolvase"/>
    <property type="match status" value="1"/>
</dbReference>
<dbReference type="GO" id="GO:0003677">
    <property type="term" value="F:DNA binding"/>
    <property type="evidence" value="ECO:0007669"/>
    <property type="project" value="UniProtKB-KW"/>
</dbReference>
<keyword evidence="2" id="KW-0233">DNA recombination</keyword>
<organism evidence="4 5">
    <name type="scientific">Catalinimonas alkaloidigena</name>
    <dbReference type="NCBI Taxonomy" id="1075417"/>
    <lineage>
        <taxon>Bacteria</taxon>
        <taxon>Pseudomonadati</taxon>
        <taxon>Bacteroidota</taxon>
        <taxon>Cytophagia</taxon>
        <taxon>Cytophagales</taxon>
        <taxon>Catalimonadaceae</taxon>
        <taxon>Catalinimonas</taxon>
    </lineage>
</organism>